<dbReference type="AlphaFoldDB" id="A0A4C1XTK9"/>
<reference evidence="2 3" key="1">
    <citation type="journal article" date="2019" name="Commun. Biol.">
        <title>The bagworm genome reveals a unique fibroin gene that provides high tensile strength.</title>
        <authorList>
            <person name="Kono N."/>
            <person name="Nakamura H."/>
            <person name="Ohtoshi R."/>
            <person name="Tomita M."/>
            <person name="Numata K."/>
            <person name="Arakawa K."/>
        </authorList>
    </citation>
    <scope>NUCLEOTIDE SEQUENCE [LARGE SCALE GENOMIC DNA]</scope>
</reference>
<comment type="caution">
    <text evidence="2">The sequence shown here is derived from an EMBL/GenBank/DDBJ whole genome shotgun (WGS) entry which is preliminary data.</text>
</comment>
<sequence>MDDVAARRLARRLPYVAPVPPAPVTSAPAGRSVRACAMCARAAAVSPVVYVLMSYCAQFVKTALFIAAGGLKASAGGARRWRTTDLAGRGRRPRSDSRPPPAPRPLPIADHIVANRYRPSCRVGS</sequence>
<gene>
    <name evidence="2" type="ORF">EVAR_88493_1</name>
</gene>
<evidence type="ECO:0000313" key="3">
    <source>
        <dbReference type="Proteomes" id="UP000299102"/>
    </source>
</evidence>
<accession>A0A4C1XTK9</accession>
<protein>
    <submittedName>
        <fullName evidence="2">Uncharacterized protein</fullName>
    </submittedName>
</protein>
<organism evidence="2 3">
    <name type="scientific">Eumeta variegata</name>
    <name type="common">Bagworm moth</name>
    <name type="synonym">Eumeta japonica</name>
    <dbReference type="NCBI Taxonomy" id="151549"/>
    <lineage>
        <taxon>Eukaryota</taxon>
        <taxon>Metazoa</taxon>
        <taxon>Ecdysozoa</taxon>
        <taxon>Arthropoda</taxon>
        <taxon>Hexapoda</taxon>
        <taxon>Insecta</taxon>
        <taxon>Pterygota</taxon>
        <taxon>Neoptera</taxon>
        <taxon>Endopterygota</taxon>
        <taxon>Lepidoptera</taxon>
        <taxon>Glossata</taxon>
        <taxon>Ditrysia</taxon>
        <taxon>Tineoidea</taxon>
        <taxon>Psychidae</taxon>
        <taxon>Oiketicinae</taxon>
        <taxon>Eumeta</taxon>
    </lineage>
</organism>
<feature type="region of interest" description="Disordered" evidence="1">
    <location>
        <begin position="72"/>
        <end position="109"/>
    </location>
</feature>
<evidence type="ECO:0000313" key="2">
    <source>
        <dbReference type="EMBL" id="GBP66383.1"/>
    </source>
</evidence>
<dbReference type="EMBL" id="BGZK01000955">
    <property type="protein sequence ID" value="GBP66383.1"/>
    <property type="molecule type" value="Genomic_DNA"/>
</dbReference>
<keyword evidence="3" id="KW-1185">Reference proteome</keyword>
<name>A0A4C1XTK9_EUMVA</name>
<evidence type="ECO:0000256" key="1">
    <source>
        <dbReference type="SAM" id="MobiDB-lite"/>
    </source>
</evidence>
<dbReference type="Proteomes" id="UP000299102">
    <property type="component" value="Unassembled WGS sequence"/>
</dbReference>
<proteinExistence type="predicted"/>